<evidence type="ECO:0000256" key="4">
    <source>
        <dbReference type="ARBA" id="ARBA00022502"/>
    </source>
</evidence>
<evidence type="ECO:0000256" key="7">
    <source>
        <dbReference type="ARBA" id="ARBA00023136"/>
    </source>
</evidence>
<organism evidence="10 11">
    <name type="scientific">Coccidioides posadasii (strain C735)</name>
    <name type="common">Valley fever fungus</name>
    <dbReference type="NCBI Taxonomy" id="222929"/>
    <lineage>
        <taxon>Eukaryota</taxon>
        <taxon>Fungi</taxon>
        <taxon>Dikarya</taxon>
        <taxon>Ascomycota</taxon>
        <taxon>Pezizomycotina</taxon>
        <taxon>Eurotiomycetes</taxon>
        <taxon>Eurotiomycetidae</taxon>
        <taxon>Onygenales</taxon>
        <taxon>Onygenaceae</taxon>
        <taxon>Coccidioides</taxon>
    </lineage>
</organism>
<evidence type="ECO:0000256" key="2">
    <source>
        <dbReference type="ARBA" id="ARBA00004687"/>
    </source>
</evidence>
<dbReference type="GO" id="GO:0006506">
    <property type="term" value="P:GPI anchor biosynthetic process"/>
    <property type="evidence" value="ECO:0007669"/>
    <property type="project" value="UniProtKB-UniPathway"/>
</dbReference>
<evidence type="ECO:0000313" key="10">
    <source>
        <dbReference type="EMBL" id="EER24480.1"/>
    </source>
</evidence>
<evidence type="ECO:0000256" key="9">
    <source>
        <dbReference type="SAM" id="Phobius"/>
    </source>
</evidence>
<dbReference type="GO" id="GO:0000506">
    <property type="term" value="C:glycosylphosphatidylinositol-N-acetylglucosaminyltransferase (GPI-GnT) complex"/>
    <property type="evidence" value="ECO:0007669"/>
    <property type="project" value="TreeGrafter"/>
</dbReference>
<feature type="compositionally biased region" description="Low complexity" evidence="8">
    <location>
        <begin position="264"/>
        <end position="296"/>
    </location>
</feature>
<dbReference type="Proteomes" id="UP000009084">
    <property type="component" value="Unassembled WGS sequence"/>
</dbReference>
<gene>
    <name evidence="10" type="ORF">CPC735_058500</name>
</gene>
<comment type="subcellular location">
    <subcellularLocation>
        <location evidence="1">Membrane</location>
        <topology evidence="1">Multi-pass membrane protein</topology>
    </subcellularLocation>
</comment>
<feature type="region of interest" description="Disordered" evidence="8">
    <location>
        <begin position="1"/>
        <end position="79"/>
    </location>
</feature>
<feature type="compositionally biased region" description="Low complexity" evidence="8">
    <location>
        <begin position="241"/>
        <end position="252"/>
    </location>
</feature>
<dbReference type="AlphaFoldDB" id="C5PIX7"/>
<dbReference type="InterPro" id="IPR009450">
    <property type="entry name" value="Plno_GlcNAc_GPI2"/>
</dbReference>
<feature type="region of interest" description="Disordered" evidence="8">
    <location>
        <begin position="232"/>
        <end position="321"/>
    </location>
</feature>
<dbReference type="UniPathway" id="UPA00196"/>
<comment type="pathway">
    <text evidence="2">Glycolipid biosynthesis; glycosylphosphatidylinositol-anchor biosynthesis.</text>
</comment>
<reference evidence="10 11" key="1">
    <citation type="journal article" date="2009" name="Genome Res.">
        <title>Comparative genomic analyses of the human fungal pathogens Coccidioides and their relatives.</title>
        <authorList>
            <person name="Sharpton T.J."/>
            <person name="Stajich J.E."/>
            <person name="Rounsley S.D."/>
            <person name="Gardner M.J."/>
            <person name="Wortman J.R."/>
            <person name="Jordar V.S."/>
            <person name="Maiti R."/>
            <person name="Kodira C.D."/>
            <person name="Neafsey D.E."/>
            <person name="Zeng Q."/>
            <person name="Hung C.-Y."/>
            <person name="McMahan C."/>
            <person name="Muszewska A."/>
            <person name="Grynberg M."/>
            <person name="Mandel M.A."/>
            <person name="Kellner E.M."/>
            <person name="Barker B.M."/>
            <person name="Galgiani J.N."/>
            <person name="Orbach M.J."/>
            <person name="Kirkland T.N."/>
            <person name="Cole G.T."/>
            <person name="Henn M.R."/>
            <person name="Birren B.W."/>
            <person name="Taylor J.W."/>
        </authorList>
    </citation>
    <scope>NUCLEOTIDE SEQUENCE [LARGE SCALE GENOMIC DNA]</scope>
    <source>
        <strain evidence="11">C735</strain>
    </source>
</reference>
<feature type="compositionally biased region" description="Low complexity" evidence="8">
    <location>
        <begin position="311"/>
        <end position="321"/>
    </location>
</feature>
<sequence length="550" mass="59622">MASSPPPPNTTSRPQSLGTPAAPVPPPVPVETHPNRAGLKPRPPLRPPPDPSRLAPEDAYFAHSPPRLRPLNLPNNHAASNPDLLNRVVATPAAVAALRPPPAVPGTKPKATGEARRDRGRSRRRKRQWKKLLWVKQSYPDNYTDTETFLDHLQRNPRLRPYDFWPLVADFTVIVQHVCSVIIFVCCFSAIFQERVSPVSVVSWATLCTIFCWCLWDYWEGKVQMESAQCQHGTVGDPADDGSSSGSLSGSAGDDRKRKSTDNGLGLSLDLSSIGSPPSRQSTMTSSYSDDTSATSLHSTRSSVSPPPLMSNSPSCYPSPSNIIPKSPGGIAINSFHVPYLPSRATQRLITAKSALLIFCALQGLSPILKSLTKSTTSDSIWAMSCWLMIINVFFFDYGSGTKENQNLSNNTGAGAVAAKFPASLSTNAALMASTVLASRLKSTTHVFSLTLFSIEVFGLFPVFRRHLRAISWRGHVLLTVSLVIAAGAAVGVTLKGGYKGMILGILIGAPSTALAMGGCSWWLIRLQKYKNVVAGPWDQAKPILRRHWD</sequence>
<evidence type="ECO:0000256" key="1">
    <source>
        <dbReference type="ARBA" id="ARBA00004141"/>
    </source>
</evidence>
<feature type="transmembrane region" description="Helical" evidence="9">
    <location>
        <begin position="501"/>
        <end position="525"/>
    </location>
</feature>
<feature type="transmembrane region" description="Helical" evidence="9">
    <location>
        <begin position="447"/>
        <end position="464"/>
    </location>
</feature>
<proteinExistence type="inferred from homology"/>
<dbReference type="VEuPathDB" id="FungiDB:CPC735_058500"/>
<evidence type="ECO:0000256" key="6">
    <source>
        <dbReference type="ARBA" id="ARBA00022989"/>
    </source>
</evidence>
<dbReference type="GO" id="GO:0016740">
    <property type="term" value="F:transferase activity"/>
    <property type="evidence" value="ECO:0007669"/>
    <property type="project" value="UniProtKB-KW"/>
</dbReference>
<keyword evidence="6 9" id="KW-1133">Transmembrane helix</keyword>
<dbReference type="EMBL" id="ACFW01000049">
    <property type="protein sequence ID" value="EER24480.1"/>
    <property type="molecule type" value="Genomic_DNA"/>
</dbReference>
<dbReference type="RefSeq" id="XP_003066625.1">
    <property type="nucleotide sequence ID" value="XM_003066579.1"/>
</dbReference>
<evidence type="ECO:0000313" key="11">
    <source>
        <dbReference type="Proteomes" id="UP000009084"/>
    </source>
</evidence>
<keyword evidence="5 9" id="KW-0812">Transmembrane</keyword>
<dbReference type="PANTHER" id="PTHR12982:SF0">
    <property type="entry name" value="PHOSPHATIDYLINOSITOL N-ACETYLGLUCOSAMINYLTRANSFERASE SUBUNIT C"/>
    <property type="match status" value="1"/>
</dbReference>
<feature type="compositionally biased region" description="Pro residues" evidence="8">
    <location>
        <begin position="41"/>
        <end position="51"/>
    </location>
</feature>
<feature type="transmembrane region" description="Helical" evidence="9">
    <location>
        <begin position="476"/>
        <end position="495"/>
    </location>
</feature>
<keyword evidence="4" id="KW-0337">GPI-anchor biosynthesis</keyword>
<dbReference type="HOGENOM" id="CLU_024002_1_0_1"/>
<feature type="region of interest" description="Disordered" evidence="8">
    <location>
        <begin position="98"/>
        <end position="125"/>
    </location>
</feature>
<comment type="similarity">
    <text evidence="3">Belongs to the PIGC family.</text>
</comment>
<evidence type="ECO:0000256" key="3">
    <source>
        <dbReference type="ARBA" id="ARBA00008321"/>
    </source>
</evidence>
<keyword evidence="10" id="KW-0808">Transferase</keyword>
<evidence type="ECO:0000256" key="5">
    <source>
        <dbReference type="ARBA" id="ARBA00022692"/>
    </source>
</evidence>
<comment type="caution">
    <text evidence="10">The sequence shown here is derived from an EMBL/GenBank/DDBJ whole genome shotgun (WGS) entry which is preliminary data.</text>
</comment>
<accession>C5PIX7</accession>
<name>C5PIX7_COCP7</name>
<dbReference type="PANTHER" id="PTHR12982">
    <property type="entry name" value="PHOSPHATIDYLINOSITOL GLYCAN, CLASS C"/>
    <property type="match status" value="1"/>
</dbReference>
<dbReference type="Pfam" id="PF06432">
    <property type="entry name" value="GPI2"/>
    <property type="match status" value="1"/>
</dbReference>
<evidence type="ECO:0000256" key="8">
    <source>
        <dbReference type="SAM" id="MobiDB-lite"/>
    </source>
</evidence>
<dbReference type="KEGG" id="cpw:9692095"/>
<dbReference type="OrthoDB" id="196709at2759"/>
<protein>
    <submittedName>
        <fullName evidence="10">Phosphatidylinositol:UDP-GlcNAc transferase PIG-C, putative</fullName>
    </submittedName>
</protein>
<keyword evidence="7 9" id="KW-0472">Membrane</keyword>